<evidence type="ECO:0000313" key="2">
    <source>
        <dbReference type="Proteomes" id="UP000003340"/>
    </source>
</evidence>
<dbReference type="STRING" id="537013.CLOSTMETH_02046"/>
<dbReference type="HOGENOM" id="CLU_294194_0_0_9"/>
<reference evidence="1 2" key="1">
    <citation type="submission" date="2009-01" db="EMBL/GenBank/DDBJ databases">
        <authorList>
            <person name="Fulton L."/>
            <person name="Clifton S."/>
            <person name="Fulton B."/>
            <person name="Xu J."/>
            <person name="Minx P."/>
            <person name="Pepin K.H."/>
            <person name="Johnson M."/>
            <person name="Bhonagiri V."/>
            <person name="Nash W.E."/>
            <person name="Mardis E.R."/>
            <person name="Wilson R.K."/>
        </authorList>
    </citation>
    <scope>NUCLEOTIDE SEQUENCE [LARGE SCALE GENOMIC DNA]</scope>
    <source>
        <strain evidence="1 2">DSM 5476</strain>
    </source>
</reference>
<dbReference type="Proteomes" id="UP000003340">
    <property type="component" value="Unassembled WGS sequence"/>
</dbReference>
<comment type="caution">
    <text evidence="1">The sequence shown here is derived from an EMBL/GenBank/DDBJ whole genome shotgun (WGS) entry which is preliminary data.</text>
</comment>
<accession>C0EDW7</accession>
<dbReference type="eggNOG" id="COG3209">
    <property type="taxonomic scope" value="Bacteria"/>
</dbReference>
<proteinExistence type="predicted"/>
<protein>
    <submittedName>
        <fullName evidence="1">Endoglucanase E family protein</fullName>
    </submittedName>
</protein>
<name>C0EDW7_9FIRM</name>
<gene>
    <name evidence="1" type="ORF">CLOSTMETH_02046</name>
</gene>
<evidence type="ECO:0000313" key="1">
    <source>
        <dbReference type="EMBL" id="EEG30315.1"/>
    </source>
</evidence>
<dbReference type="EMBL" id="ACEC01000066">
    <property type="protein sequence ID" value="EEG30315.1"/>
    <property type="molecule type" value="Genomic_DNA"/>
</dbReference>
<dbReference type="AlphaFoldDB" id="C0EDW7"/>
<organism evidence="1 2">
    <name type="scientific">[Clostridium] methylpentosum DSM 5476</name>
    <dbReference type="NCBI Taxonomy" id="537013"/>
    <lineage>
        <taxon>Bacteria</taxon>
        <taxon>Bacillati</taxon>
        <taxon>Bacillota</taxon>
        <taxon>Clostridia</taxon>
        <taxon>Eubacteriales</taxon>
        <taxon>Oscillospiraceae</taxon>
        <taxon>Oscillospiraceae incertae sedis</taxon>
    </lineage>
</organism>
<reference evidence="1 2" key="2">
    <citation type="submission" date="2009-02" db="EMBL/GenBank/DDBJ databases">
        <title>Draft genome sequence of Clostridium methylpentosum (DSM 5476).</title>
        <authorList>
            <person name="Sudarsanam P."/>
            <person name="Ley R."/>
            <person name="Guruge J."/>
            <person name="Turnbaugh P.J."/>
            <person name="Mahowald M."/>
            <person name="Liep D."/>
            <person name="Gordon J."/>
        </authorList>
    </citation>
    <scope>NUCLEOTIDE SEQUENCE [LARGE SCALE GENOMIC DNA]</scope>
    <source>
        <strain evidence="1 2">DSM 5476</strain>
    </source>
</reference>
<keyword evidence="2" id="KW-1185">Reference proteome</keyword>
<sequence>MSRHKEEKMKKNHLHKMVASILAATMLLGIIPSNVIADSLEDKTDEIEVQDAFHQYAPEDFVQEITEKRSEYSKTYERGDGTYTTILSADPVHYKDNGDWQEIDNSLSLVLIDGEQKYVNKQNDMKVELPSRMSTEEELSISKDTNKISFKLMNEINSVPACISNNKSLNKSLPNNENDLKSKIGSSVPSINYQDVRQNTDISYDILPNGVKESIVLYEKPYNKLRFVYQIYTGDLEAKHLNDNTIEFFDSVQELKFKMPAPVMFDSSSDKMQLSDKIDISLNYLEKGVYELIYQPDMTWFESQLSYPVTIDPTILTDKYYSIEDVSLKKDHPDSSIANSPNLDWTKSTIRQDDVDNSSVYLEIRNLPDIPKESLKSAKLYYHTYKTTGDWNTCDCSTIEENSSPETKATMTIYDAFTMPSMDIKDMTHNNTTIWSREYIFPLVPIQSTANERFVFDFTETYSTAKNYSLSCEPNDPVKELVSSRGSRFKPFVLIDHYADDTFPNDTKVNIRSTPTAVFEDQNIIPINDKSQLTATFDKVSLLFSESAQRLGGFLTFHDGDTTMSYYFAHYICQSHLDITGNRSLVAGVTNYPIDQGYVLTNFRIEENCDSLTLMPANQHLEGKTVVSIGLLNKATNNMYYMQQELEGLSFDTLYQKAVPSDNDYAFKTPNNLAISARASNDSNTDLGAETEKAYLFLKQQTGVESGDIVNPEPDINQAMVMIDTESNEVRPMFESSYPFQEPKAITVDNMRNNLITLQNKRVATTDPNSQSGLPYLSHMSSVSYPVPHQWTYHWVGFKSTDSAANKLHPYFYAIYGFQLAGTDNNVATIMLLDFSFTNQGMHFSMSAQVSANMDIAYNTKSKQLTVWEMTRGNAIIEDFYMGQHSLGSPNLKYIDSSAKTQVTRPPNIYDLLPLAKIALGFLTGGASEIGGILINEFTTAKQLYEAAYIADSKPVGPDIEHSVSGKCSHNTITCRYGHLYAPDGKIGDYGEISNSDFATLTGTVNIPGEFYTRYFYCVKVACIVYGKYDY</sequence>